<dbReference type="InterPro" id="IPR043132">
    <property type="entry name" value="BCAT-like_C"/>
</dbReference>
<comment type="catalytic activity">
    <reaction evidence="13 18">
        <text>L-isoleucine + 2-oxoglutarate = (S)-3-methyl-2-oxopentanoate + L-glutamate</text>
        <dbReference type="Rhea" id="RHEA:24801"/>
        <dbReference type="ChEBI" id="CHEBI:16810"/>
        <dbReference type="ChEBI" id="CHEBI:29985"/>
        <dbReference type="ChEBI" id="CHEBI:35146"/>
        <dbReference type="ChEBI" id="CHEBI:58045"/>
        <dbReference type="EC" id="2.6.1.42"/>
    </reaction>
</comment>
<dbReference type="FunFam" id="3.30.470.10:FF:000002">
    <property type="entry name" value="Branched-chain-amino-acid aminotransferase"/>
    <property type="match status" value="1"/>
</dbReference>
<keyword evidence="7 18" id="KW-0032">Aminotransferase</keyword>
<comment type="cofactor">
    <cofactor evidence="1 17">
        <name>pyridoxal 5'-phosphate</name>
        <dbReference type="ChEBI" id="CHEBI:597326"/>
    </cofactor>
</comment>
<name>A0A7U3YNW9_DESPD</name>
<evidence type="ECO:0000256" key="16">
    <source>
        <dbReference type="RuleBase" id="RU004106"/>
    </source>
</evidence>
<dbReference type="InterPro" id="IPR001544">
    <property type="entry name" value="Aminotrans_IV"/>
</dbReference>
<dbReference type="RefSeq" id="WP_015725353.1">
    <property type="nucleotide sequence ID" value="NC_014972.1"/>
</dbReference>
<evidence type="ECO:0000256" key="10">
    <source>
        <dbReference type="ARBA" id="ARBA00022898"/>
    </source>
</evidence>
<dbReference type="InterPro" id="IPR033939">
    <property type="entry name" value="BCAT_family"/>
</dbReference>
<dbReference type="InterPro" id="IPR005786">
    <property type="entry name" value="B_amino_transII"/>
</dbReference>
<organism evidence="19 20">
    <name type="scientific">Desulfobulbus propionicus (strain ATCC 33891 / DSM 2032 / VKM B-1956 / 1pr3)</name>
    <dbReference type="NCBI Taxonomy" id="577650"/>
    <lineage>
        <taxon>Bacteria</taxon>
        <taxon>Pseudomonadati</taxon>
        <taxon>Thermodesulfobacteriota</taxon>
        <taxon>Desulfobulbia</taxon>
        <taxon>Desulfobulbales</taxon>
        <taxon>Desulfobulbaceae</taxon>
        <taxon>Desulfobulbus</taxon>
    </lineage>
</organism>
<dbReference type="InterPro" id="IPR018300">
    <property type="entry name" value="Aminotrans_IV_CS"/>
</dbReference>
<evidence type="ECO:0000256" key="13">
    <source>
        <dbReference type="ARBA" id="ARBA00048798"/>
    </source>
</evidence>
<proteinExistence type="inferred from homology"/>
<dbReference type="Proteomes" id="UP000006365">
    <property type="component" value="Chromosome"/>
</dbReference>
<feature type="modified residue" description="N6-(pyridoxal phosphate)lysine" evidence="15">
    <location>
        <position position="201"/>
    </location>
</feature>
<evidence type="ECO:0000313" key="19">
    <source>
        <dbReference type="EMBL" id="ADW18827.1"/>
    </source>
</evidence>
<dbReference type="GO" id="GO:0009099">
    <property type="term" value="P:L-valine biosynthetic process"/>
    <property type="evidence" value="ECO:0007669"/>
    <property type="project" value="UniProtKB-UniPathway"/>
</dbReference>
<evidence type="ECO:0000256" key="5">
    <source>
        <dbReference type="ARBA" id="ARBA00005072"/>
    </source>
</evidence>
<comment type="similarity">
    <text evidence="6 16">Belongs to the class-IV pyridoxal-phosphate-dependent aminotransferase family.</text>
</comment>
<evidence type="ECO:0000256" key="1">
    <source>
        <dbReference type="ARBA" id="ARBA00001933"/>
    </source>
</evidence>
<dbReference type="NCBIfam" id="TIGR01123">
    <property type="entry name" value="ilvE_II"/>
    <property type="match status" value="1"/>
</dbReference>
<dbReference type="PANTHER" id="PTHR11825:SF44">
    <property type="entry name" value="BRANCHED-CHAIN-AMINO-ACID AMINOTRANSFERASE"/>
    <property type="match status" value="1"/>
</dbReference>
<keyword evidence="10 17" id="KW-0663">Pyridoxal phosphate</keyword>
<dbReference type="UniPathway" id="UPA00048">
    <property type="reaction ID" value="UER00073"/>
</dbReference>
<comment type="catalytic activity">
    <reaction evidence="12 18">
        <text>L-valine + 2-oxoglutarate = 3-methyl-2-oxobutanoate + L-glutamate</text>
        <dbReference type="Rhea" id="RHEA:24813"/>
        <dbReference type="ChEBI" id="CHEBI:11851"/>
        <dbReference type="ChEBI" id="CHEBI:16810"/>
        <dbReference type="ChEBI" id="CHEBI:29985"/>
        <dbReference type="ChEBI" id="CHEBI:57762"/>
        <dbReference type="EC" id="2.6.1.42"/>
    </reaction>
</comment>
<accession>A0A7U3YNW9</accession>
<dbReference type="Gene3D" id="3.30.470.10">
    <property type="match status" value="1"/>
</dbReference>
<evidence type="ECO:0000256" key="11">
    <source>
        <dbReference type="ARBA" id="ARBA00023304"/>
    </source>
</evidence>
<dbReference type="GO" id="GO:0009097">
    <property type="term" value="P:isoleucine biosynthetic process"/>
    <property type="evidence" value="ECO:0007669"/>
    <property type="project" value="UniProtKB-UniPathway"/>
</dbReference>
<dbReference type="PANTHER" id="PTHR11825">
    <property type="entry name" value="SUBGROUP IIII AMINOTRANSFERASE"/>
    <property type="match status" value="1"/>
</dbReference>
<evidence type="ECO:0000256" key="4">
    <source>
        <dbReference type="ARBA" id="ARBA00004931"/>
    </source>
</evidence>
<dbReference type="Gene3D" id="3.20.10.10">
    <property type="entry name" value="D-amino Acid Aminotransferase, subunit A, domain 2"/>
    <property type="match status" value="1"/>
</dbReference>
<gene>
    <name evidence="19" type="ordered locus">Despr_2691</name>
</gene>
<dbReference type="EC" id="2.6.1.42" evidence="18"/>
<dbReference type="CDD" id="cd01557">
    <property type="entry name" value="BCAT_beta_family"/>
    <property type="match status" value="1"/>
</dbReference>
<dbReference type="GO" id="GO:0009098">
    <property type="term" value="P:L-leucine biosynthetic process"/>
    <property type="evidence" value="ECO:0007669"/>
    <property type="project" value="UniProtKB-UniPathway"/>
</dbReference>
<evidence type="ECO:0000313" key="20">
    <source>
        <dbReference type="Proteomes" id="UP000006365"/>
    </source>
</evidence>
<keyword evidence="9 18" id="KW-0808">Transferase</keyword>
<dbReference type="GO" id="GO:0004084">
    <property type="term" value="F:branched-chain-amino-acid transaminase activity"/>
    <property type="evidence" value="ECO:0007669"/>
    <property type="project" value="UniProtKB-EC"/>
</dbReference>
<dbReference type="PROSITE" id="PS00770">
    <property type="entry name" value="AA_TRANSFER_CLASS_4"/>
    <property type="match status" value="1"/>
</dbReference>
<sequence length="361" mass="40889">MFNKELEVTLHKASADQLKPKPDQNSLGFGQFFTDHMFTMRWNRRQGWHDAVIEPYRNFELDPAAMVFHYGQAIFEGMKAYRSKDDQIFLFRPADNFTRMNQSALRICMPRFPQDRVLQALRAMVYLDQEWVPKTPGATLYIRPTMIATEPALGLRPAEEYLFFIICCPVGAYYAEGFAPTRIYVEDQYVRAVPGGVGNAKTAGNYAASVKAQVEAHDKGYTQVLWLDAVERRYIEEVGTSNIFFLIDGELITPPLEGSILPGITRDSVLQLARDWGYPVSERRITIDEVIAASKNGTLQESFGTGTAAVISPVGEFCYRDQHIQLNGGTTGPLAQRLFDELQAIQFGDREDPHKWRVRVG</sequence>
<evidence type="ECO:0000256" key="9">
    <source>
        <dbReference type="ARBA" id="ARBA00022679"/>
    </source>
</evidence>
<dbReference type="KEGG" id="dpr:Despr_2691"/>
<dbReference type="UniPathway" id="UPA00047">
    <property type="reaction ID" value="UER00058"/>
</dbReference>
<keyword evidence="20" id="KW-1185">Reference proteome</keyword>
<evidence type="ECO:0000256" key="8">
    <source>
        <dbReference type="ARBA" id="ARBA00022605"/>
    </source>
</evidence>
<keyword evidence="11 18" id="KW-0100">Branched-chain amino acid biosynthesis</keyword>
<evidence type="ECO:0000256" key="18">
    <source>
        <dbReference type="RuleBase" id="RU004517"/>
    </source>
</evidence>
<comment type="pathway">
    <text evidence="3">Amino-acid biosynthesis; L-isoleucine biosynthesis; L-isoleucine from 2-oxobutanoate: step 4/4.</text>
</comment>
<evidence type="ECO:0000256" key="7">
    <source>
        <dbReference type="ARBA" id="ARBA00022576"/>
    </source>
</evidence>
<evidence type="ECO:0000256" key="6">
    <source>
        <dbReference type="ARBA" id="ARBA00009320"/>
    </source>
</evidence>
<evidence type="ECO:0000256" key="17">
    <source>
        <dbReference type="RuleBase" id="RU004516"/>
    </source>
</evidence>
<dbReference type="PIRSF" id="PIRSF006468">
    <property type="entry name" value="BCAT1"/>
    <property type="match status" value="1"/>
</dbReference>
<evidence type="ECO:0000256" key="14">
    <source>
        <dbReference type="ARBA" id="ARBA00049229"/>
    </source>
</evidence>
<evidence type="ECO:0000256" key="3">
    <source>
        <dbReference type="ARBA" id="ARBA00004824"/>
    </source>
</evidence>
<comment type="function">
    <text evidence="2">Acts on leucine, isoleucine and valine.</text>
</comment>
<comment type="pathway">
    <text evidence="4">Amino-acid biosynthesis; L-valine biosynthesis; L-valine from pyruvate: step 4/4.</text>
</comment>
<evidence type="ECO:0000256" key="15">
    <source>
        <dbReference type="PIRSR" id="PIRSR006468-1"/>
    </source>
</evidence>
<protein>
    <recommendedName>
        <fullName evidence="18">Branched-chain-amino-acid aminotransferase</fullName>
        <ecNumber evidence="18">2.6.1.42</ecNumber>
    </recommendedName>
</protein>
<comment type="pathway">
    <text evidence="5">Amino-acid biosynthesis; L-leucine biosynthesis; L-leucine from 3-methyl-2-oxobutanoate: step 4/4.</text>
</comment>
<dbReference type="UniPathway" id="UPA00049">
    <property type="reaction ID" value="UER00062"/>
</dbReference>
<dbReference type="InterPro" id="IPR036038">
    <property type="entry name" value="Aminotransferase-like"/>
</dbReference>
<dbReference type="EMBL" id="CP002364">
    <property type="protein sequence ID" value="ADW18827.1"/>
    <property type="molecule type" value="Genomic_DNA"/>
</dbReference>
<keyword evidence="8 18" id="KW-0028">Amino-acid biosynthesis</keyword>
<dbReference type="AlphaFoldDB" id="A0A7U3YNW9"/>
<dbReference type="NCBIfam" id="NF009897">
    <property type="entry name" value="PRK13357.1"/>
    <property type="match status" value="1"/>
</dbReference>
<reference evidence="19 20" key="1">
    <citation type="journal article" date="2011" name="Stand. Genomic Sci.">
        <title>Complete genome sequence of Desulfobulbus propionicus type strain (1pr3).</title>
        <authorList>
            <person name="Pagani I."/>
            <person name="Lapidus A."/>
            <person name="Nolan M."/>
            <person name="Lucas S."/>
            <person name="Hammon N."/>
            <person name="Deshpande S."/>
            <person name="Cheng J.F."/>
            <person name="Chertkov O."/>
            <person name="Davenport K."/>
            <person name="Tapia R."/>
            <person name="Han C."/>
            <person name="Goodwin L."/>
            <person name="Pitluck S."/>
            <person name="Liolios K."/>
            <person name="Mavromatis K."/>
            <person name="Ivanova N."/>
            <person name="Mikhailova N."/>
            <person name="Pati A."/>
            <person name="Chen A."/>
            <person name="Palaniappan K."/>
            <person name="Land M."/>
            <person name="Hauser L."/>
            <person name="Chang Y.J."/>
            <person name="Jeffries C.D."/>
            <person name="Detter J.C."/>
            <person name="Brambilla E."/>
            <person name="Kannan K.P."/>
            <person name="Djao O.D."/>
            <person name="Rohde M."/>
            <person name="Pukall R."/>
            <person name="Spring S."/>
            <person name="Goker M."/>
            <person name="Sikorski J."/>
            <person name="Woyke T."/>
            <person name="Bristow J."/>
            <person name="Eisen J.A."/>
            <person name="Markowitz V."/>
            <person name="Hugenholtz P."/>
            <person name="Kyrpides N.C."/>
            <person name="Klenk H.P."/>
        </authorList>
    </citation>
    <scope>NUCLEOTIDE SEQUENCE [LARGE SCALE GENOMIC DNA]</scope>
    <source>
        <strain evidence="20">ATCC 33891 / DSM 2032 / 1pr3</strain>
    </source>
</reference>
<dbReference type="SUPFAM" id="SSF56752">
    <property type="entry name" value="D-aminoacid aminotransferase-like PLP-dependent enzymes"/>
    <property type="match status" value="1"/>
</dbReference>
<evidence type="ECO:0000256" key="2">
    <source>
        <dbReference type="ARBA" id="ARBA00003109"/>
    </source>
</evidence>
<evidence type="ECO:0000256" key="12">
    <source>
        <dbReference type="ARBA" id="ARBA00048212"/>
    </source>
</evidence>
<dbReference type="InterPro" id="IPR043131">
    <property type="entry name" value="BCAT-like_N"/>
</dbReference>
<dbReference type="Pfam" id="PF01063">
    <property type="entry name" value="Aminotran_4"/>
    <property type="match status" value="1"/>
</dbReference>
<comment type="catalytic activity">
    <reaction evidence="14 18">
        <text>L-leucine + 2-oxoglutarate = 4-methyl-2-oxopentanoate + L-glutamate</text>
        <dbReference type="Rhea" id="RHEA:18321"/>
        <dbReference type="ChEBI" id="CHEBI:16810"/>
        <dbReference type="ChEBI" id="CHEBI:17865"/>
        <dbReference type="ChEBI" id="CHEBI:29985"/>
        <dbReference type="ChEBI" id="CHEBI:57427"/>
        <dbReference type="EC" id="2.6.1.42"/>
    </reaction>
</comment>